<dbReference type="EMBL" id="UINC01010065">
    <property type="protein sequence ID" value="SVA44919.1"/>
    <property type="molecule type" value="Genomic_DNA"/>
</dbReference>
<proteinExistence type="predicted"/>
<dbReference type="CDD" id="cd06558">
    <property type="entry name" value="crotonase-like"/>
    <property type="match status" value="1"/>
</dbReference>
<evidence type="ECO:0000256" key="1">
    <source>
        <dbReference type="SAM" id="MobiDB-lite"/>
    </source>
</evidence>
<dbReference type="GO" id="GO:0006635">
    <property type="term" value="P:fatty acid beta-oxidation"/>
    <property type="evidence" value="ECO:0007669"/>
    <property type="project" value="TreeGrafter"/>
</dbReference>
<reference evidence="2" key="1">
    <citation type="submission" date="2018-05" db="EMBL/GenBank/DDBJ databases">
        <authorList>
            <person name="Lanie J.A."/>
            <person name="Ng W.-L."/>
            <person name="Kazmierczak K.M."/>
            <person name="Andrzejewski T.M."/>
            <person name="Davidsen T.M."/>
            <person name="Wayne K.J."/>
            <person name="Tettelin H."/>
            <person name="Glass J.I."/>
            <person name="Rusch D."/>
            <person name="Podicherti R."/>
            <person name="Tsui H.-C.T."/>
            <person name="Winkler M.E."/>
        </authorList>
    </citation>
    <scope>NUCLEOTIDE SEQUENCE</scope>
</reference>
<gene>
    <name evidence="2" type="ORF">METZ01_LOCUS97773</name>
</gene>
<evidence type="ECO:0000313" key="2">
    <source>
        <dbReference type="EMBL" id="SVA44919.1"/>
    </source>
</evidence>
<dbReference type="PANTHER" id="PTHR11941">
    <property type="entry name" value="ENOYL-COA HYDRATASE-RELATED"/>
    <property type="match status" value="1"/>
</dbReference>
<accession>A0A381VX83</accession>
<organism evidence="2">
    <name type="scientific">marine metagenome</name>
    <dbReference type="NCBI Taxonomy" id="408172"/>
    <lineage>
        <taxon>unclassified sequences</taxon>
        <taxon>metagenomes</taxon>
        <taxon>ecological metagenomes</taxon>
    </lineage>
</organism>
<dbReference type="InterPro" id="IPR001753">
    <property type="entry name" value="Enoyl-CoA_hydra/iso"/>
</dbReference>
<sequence length="208" mass="22392">ALQRLNDSDDGAGIITGAGERAFSAGADLDDSTEMYPFIPGVGITVDKPIVAAVNGPCIGGALVLVQFCDLAVMAEDAWFSYPEAKIGFTGGLITSLAARIPHKIAMELILVGDQMSAQRAYEVGLVNRVVPREQLMETAMEFAGKLAANAPLVMQTLKQFVDRTLPRGPSEMAAYTRQMTERTYNSEDLQEGLSAFADKRTPDFKGR</sequence>
<dbReference type="InterPro" id="IPR029045">
    <property type="entry name" value="ClpP/crotonase-like_dom_sf"/>
</dbReference>
<name>A0A381VX83_9ZZZZ</name>
<dbReference type="GO" id="GO:0003824">
    <property type="term" value="F:catalytic activity"/>
    <property type="evidence" value="ECO:0007669"/>
    <property type="project" value="UniProtKB-ARBA"/>
</dbReference>
<protein>
    <recommendedName>
        <fullName evidence="3">Enoyl-CoA hydratase</fullName>
    </recommendedName>
</protein>
<feature type="region of interest" description="Disordered" evidence="1">
    <location>
        <begin position="188"/>
        <end position="208"/>
    </location>
</feature>
<dbReference type="Pfam" id="PF00378">
    <property type="entry name" value="ECH_1"/>
    <property type="match status" value="1"/>
</dbReference>
<dbReference type="AlphaFoldDB" id="A0A381VX83"/>
<dbReference type="SUPFAM" id="SSF52096">
    <property type="entry name" value="ClpP/crotonase"/>
    <property type="match status" value="1"/>
</dbReference>
<dbReference type="PANTHER" id="PTHR11941:SF54">
    <property type="entry name" value="ENOYL-COA HYDRATASE, MITOCHONDRIAL"/>
    <property type="match status" value="1"/>
</dbReference>
<evidence type="ECO:0008006" key="3">
    <source>
        <dbReference type="Google" id="ProtNLM"/>
    </source>
</evidence>
<dbReference type="Gene3D" id="3.90.226.10">
    <property type="entry name" value="2-enoyl-CoA Hydratase, Chain A, domain 1"/>
    <property type="match status" value="1"/>
</dbReference>
<feature type="compositionally biased region" description="Basic and acidic residues" evidence="1">
    <location>
        <begin position="198"/>
        <end position="208"/>
    </location>
</feature>
<feature type="non-terminal residue" evidence="2">
    <location>
        <position position="1"/>
    </location>
</feature>